<gene>
    <name evidence="1" type="ORF">ACFQO9_08820</name>
</gene>
<protein>
    <recommendedName>
        <fullName evidence="3">N-acetyltransferase domain-containing protein</fullName>
    </recommendedName>
</protein>
<accession>A0ABW2LZZ4</accession>
<keyword evidence="2" id="KW-1185">Reference proteome</keyword>
<dbReference type="PANTHER" id="PTHR41368:SF1">
    <property type="entry name" value="PROTEIN YGHO"/>
    <property type="match status" value="1"/>
</dbReference>
<organism evidence="1 2">
    <name type="scientific">Chryseobacterium zhengzhouense</name>
    <dbReference type="NCBI Taxonomy" id="1636086"/>
    <lineage>
        <taxon>Bacteria</taxon>
        <taxon>Pseudomonadati</taxon>
        <taxon>Bacteroidota</taxon>
        <taxon>Flavobacteriia</taxon>
        <taxon>Flavobacteriales</taxon>
        <taxon>Weeksellaceae</taxon>
        <taxon>Chryseobacterium group</taxon>
        <taxon>Chryseobacterium</taxon>
    </lineage>
</organism>
<dbReference type="InterPro" id="IPR016181">
    <property type="entry name" value="Acyl_CoA_acyltransferase"/>
</dbReference>
<dbReference type="EMBL" id="JBHTCR010000003">
    <property type="protein sequence ID" value="MFC7346813.1"/>
    <property type="molecule type" value="Genomic_DNA"/>
</dbReference>
<evidence type="ECO:0008006" key="3">
    <source>
        <dbReference type="Google" id="ProtNLM"/>
    </source>
</evidence>
<name>A0ABW2LZZ4_9FLAO</name>
<dbReference type="InterPro" id="IPR039968">
    <property type="entry name" value="BcerS-like"/>
</dbReference>
<evidence type="ECO:0000313" key="1">
    <source>
        <dbReference type="EMBL" id="MFC7346813.1"/>
    </source>
</evidence>
<dbReference type="SUPFAM" id="SSF55729">
    <property type="entry name" value="Acyl-CoA N-acyltransferases (Nat)"/>
    <property type="match status" value="1"/>
</dbReference>
<dbReference type="Proteomes" id="UP001596550">
    <property type="component" value="Unassembled WGS sequence"/>
</dbReference>
<dbReference type="PANTHER" id="PTHR41368">
    <property type="entry name" value="PROTEIN YGHO"/>
    <property type="match status" value="1"/>
</dbReference>
<evidence type="ECO:0000313" key="2">
    <source>
        <dbReference type="Proteomes" id="UP001596550"/>
    </source>
</evidence>
<proteinExistence type="predicted"/>
<reference evidence="2" key="1">
    <citation type="journal article" date="2019" name="Int. J. Syst. Evol. Microbiol.">
        <title>The Global Catalogue of Microorganisms (GCM) 10K type strain sequencing project: providing services to taxonomists for standard genome sequencing and annotation.</title>
        <authorList>
            <consortium name="The Broad Institute Genomics Platform"/>
            <consortium name="The Broad Institute Genome Sequencing Center for Infectious Disease"/>
            <person name="Wu L."/>
            <person name="Ma J."/>
        </authorList>
    </citation>
    <scope>NUCLEOTIDE SEQUENCE [LARGE SCALE GENOMIC DNA]</scope>
    <source>
        <strain evidence="2">CCUG 54781</strain>
    </source>
</reference>
<dbReference type="RefSeq" id="WP_378177045.1">
    <property type="nucleotide sequence ID" value="NZ_JBHTCR010000003.1"/>
</dbReference>
<sequence>MAEKHYLSPPLSFYIMIIAEEVQNESQKKEFLEFPARLYQHDKNYIRPRNIDIEDVFNPEKNKFFKSGECVQFLFKNKQNETVGKVAVFVNETYEQKQPTGGFGFFDCINDQETANFIFDHCKNWLQQRGMEAMDGPINFGERDKFWGLVIEGFVEPLYGMNYNFPYYKELFENYGFKIYFEQLCFSRPIFAEVSKVFTVMHAKHSKNPEISARPMTKDKLGKFAKDFTEIYNRAWAAHGEGKCMEESKALKMFKTMKPIINEHISWFVYENEKPIAMWMNLPDTNQWFKYLNGKFGLWEKIKFLWIKKFKKNEKMVGLVFGVVPEWQRKGLEGYMIWEGTQHLRKHTDFKVTEMQWIGDFNPKMIKIAETLDTTVTRKLATYRYLFDRNKEFERHPML</sequence>
<comment type="caution">
    <text evidence="1">The sequence shown here is derived from an EMBL/GenBank/DDBJ whole genome shotgun (WGS) entry which is preliminary data.</text>
</comment>